<dbReference type="AlphaFoldDB" id="A0A8T2QAN6"/>
<reference evidence="2" key="1">
    <citation type="submission" date="2021-08" db="EMBL/GenBank/DDBJ databases">
        <title>WGS assembly of Ceratopteris richardii.</title>
        <authorList>
            <person name="Marchant D.B."/>
            <person name="Chen G."/>
            <person name="Jenkins J."/>
            <person name="Shu S."/>
            <person name="Leebens-Mack J."/>
            <person name="Grimwood J."/>
            <person name="Schmutz J."/>
            <person name="Soltis P."/>
            <person name="Soltis D."/>
            <person name="Chen Z.-H."/>
        </authorList>
    </citation>
    <scope>NUCLEOTIDE SEQUENCE</scope>
    <source>
        <strain evidence="2">Whitten #5841</strain>
        <tissue evidence="2">Leaf</tissue>
    </source>
</reference>
<feature type="region of interest" description="Disordered" evidence="1">
    <location>
        <begin position="1"/>
        <end position="89"/>
    </location>
</feature>
<feature type="compositionally biased region" description="Low complexity" evidence="1">
    <location>
        <begin position="32"/>
        <end position="46"/>
    </location>
</feature>
<name>A0A8T2QAN6_CERRI</name>
<evidence type="ECO:0000256" key="1">
    <source>
        <dbReference type="SAM" id="MobiDB-lite"/>
    </source>
</evidence>
<protein>
    <submittedName>
        <fullName evidence="2">Uncharacterized protein</fullName>
    </submittedName>
</protein>
<dbReference type="Proteomes" id="UP000825935">
    <property type="component" value="Chromosome 36"/>
</dbReference>
<feature type="compositionally biased region" description="Polar residues" evidence="1">
    <location>
        <begin position="1"/>
        <end position="11"/>
    </location>
</feature>
<feature type="region of interest" description="Disordered" evidence="1">
    <location>
        <begin position="104"/>
        <end position="123"/>
    </location>
</feature>
<sequence length="161" mass="17250">MASRSKPSTSADLDAPRSSLHNRSNNTPNRISSSGTSKSPTSSSNTEHTSPEDALGGRSYRAKVKSTRRTELGGECDAAPELEGESCSSYRGSCCESPKSFQVSEETKRCPPAPRKKKTKAMTVPLCNKRRTLISPSPSEIELFFSTLSAQSVAPPITSLP</sequence>
<evidence type="ECO:0000313" key="2">
    <source>
        <dbReference type="EMBL" id="KAH7280774.1"/>
    </source>
</evidence>
<comment type="caution">
    <text evidence="2">The sequence shown here is derived from an EMBL/GenBank/DDBJ whole genome shotgun (WGS) entry which is preliminary data.</text>
</comment>
<dbReference type="EMBL" id="CM035441">
    <property type="protein sequence ID" value="KAH7280774.1"/>
    <property type="molecule type" value="Genomic_DNA"/>
</dbReference>
<accession>A0A8T2QAN6</accession>
<feature type="compositionally biased region" description="Polar residues" evidence="1">
    <location>
        <begin position="19"/>
        <end position="31"/>
    </location>
</feature>
<organism evidence="2 3">
    <name type="scientific">Ceratopteris richardii</name>
    <name type="common">Triangle waterfern</name>
    <dbReference type="NCBI Taxonomy" id="49495"/>
    <lineage>
        <taxon>Eukaryota</taxon>
        <taxon>Viridiplantae</taxon>
        <taxon>Streptophyta</taxon>
        <taxon>Embryophyta</taxon>
        <taxon>Tracheophyta</taxon>
        <taxon>Polypodiopsida</taxon>
        <taxon>Polypodiidae</taxon>
        <taxon>Polypodiales</taxon>
        <taxon>Pteridineae</taxon>
        <taxon>Pteridaceae</taxon>
        <taxon>Parkerioideae</taxon>
        <taxon>Ceratopteris</taxon>
    </lineage>
</organism>
<gene>
    <name evidence="2" type="ORF">KP509_36G013900</name>
</gene>
<keyword evidence="3" id="KW-1185">Reference proteome</keyword>
<evidence type="ECO:0000313" key="3">
    <source>
        <dbReference type="Proteomes" id="UP000825935"/>
    </source>
</evidence>
<proteinExistence type="predicted"/>